<evidence type="ECO:0000313" key="1">
    <source>
        <dbReference type="EMBL" id="MBX60590.1"/>
    </source>
</evidence>
<name>A0A2P2Q0T0_RHIMU</name>
<dbReference type="EMBL" id="GGEC01080106">
    <property type="protein sequence ID" value="MBX60590.1"/>
    <property type="molecule type" value="Transcribed_RNA"/>
</dbReference>
<reference evidence="1" key="1">
    <citation type="submission" date="2018-02" db="EMBL/GenBank/DDBJ databases">
        <title>Rhizophora mucronata_Transcriptome.</title>
        <authorList>
            <person name="Meera S.P."/>
            <person name="Sreeshan A."/>
            <person name="Augustine A."/>
        </authorList>
    </citation>
    <scope>NUCLEOTIDE SEQUENCE</scope>
    <source>
        <tissue evidence="1">Leaf</tissue>
    </source>
</reference>
<protein>
    <submittedName>
        <fullName evidence="1">Uncharacterized protein</fullName>
    </submittedName>
</protein>
<dbReference type="AlphaFoldDB" id="A0A2P2Q0T0"/>
<accession>A0A2P2Q0T0</accession>
<organism evidence="1">
    <name type="scientific">Rhizophora mucronata</name>
    <name type="common">Asiatic mangrove</name>
    <dbReference type="NCBI Taxonomy" id="61149"/>
    <lineage>
        <taxon>Eukaryota</taxon>
        <taxon>Viridiplantae</taxon>
        <taxon>Streptophyta</taxon>
        <taxon>Embryophyta</taxon>
        <taxon>Tracheophyta</taxon>
        <taxon>Spermatophyta</taxon>
        <taxon>Magnoliopsida</taxon>
        <taxon>eudicotyledons</taxon>
        <taxon>Gunneridae</taxon>
        <taxon>Pentapetalae</taxon>
        <taxon>rosids</taxon>
        <taxon>fabids</taxon>
        <taxon>Malpighiales</taxon>
        <taxon>Rhizophoraceae</taxon>
        <taxon>Rhizophora</taxon>
    </lineage>
</organism>
<sequence>MNRYIAAFVNPLLALVFLAVLHLPSVSTHRHVKI</sequence>
<proteinExistence type="predicted"/>